<comment type="caution">
    <text evidence="2">The sequence shown here is derived from an EMBL/GenBank/DDBJ whole genome shotgun (WGS) entry which is preliminary data.</text>
</comment>
<accession>A0ABR4IFR8</accession>
<evidence type="ECO:0000256" key="1">
    <source>
        <dbReference type="SAM" id="MobiDB-lite"/>
    </source>
</evidence>
<keyword evidence="3" id="KW-1185">Reference proteome</keyword>
<dbReference type="Proteomes" id="UP001610335">
    <property type="component" value="Unassembled WGS sequence"/>
</dbReference>
<feature type="compositionally biased region" description="Polar residues" evidence="1">
    <location>
        <begin position="351"/>
        <end position="367"/>
    </location>
</feature>
<feature type="compositionally biased region" description="Low complexity" evidence="1">
    <location>
        <begin position="248"/>
        <end position="261"/>
    </location>
</feature>
<feature type="compositionally biased region" description="Polar residues" evidence="1">
    <location>
        <begin position="761"/>
        <end position="773"/>
    </location>
</feature>
<feature type="compositionally biased region" description="Polar residues" evidence="1">
    <location>
        <begin position="295"/>
        <end position="317"/>
    </location>
</feature>
<feature type="compositionally biased region" description="Basic and acidic residues" evidence="1">
    <location>
        <begin position="8"/>
        <end position="20"/>
    </location>
</feature>
<evidence type="ECO:0000313" key="2">
    <source>
        <dbReference type="EMBL" id="KAL2826457.1"/>
    </source>
</evidence>
<feature type="region of interest" description="Disordered" evidence="1">
    <location>
        <begin position="525"/>
        <end position="563"/>
    </location>
</feature>
<feature type="region of interest" description="Disordered" evidence="1">
    <location>
        <begin position="295"/>
        <end position="367"/>
    </location>
</feature>
<gene>
    <name evidence="2" type="ORF">BDW59DRAFT_65282</name>
</gene>
<proteinExistence type="predicted"/>
<sequence length="846" mass="93498">MRAKDRLRRSESTRFARTSHDSSLAVEPFDPEIARLYATAAASKAMSRSRARTYTRSEGSYDRLGGPHGMAIPPKRYKRPESSDPSGDDLHPCHSSSTPLESPDHGQPWCAALPSISEFGGLEDRIASLPSSYRRLRKSRSMFSTKQRSSHIPYGLSSPKSYSGNIPCRVPMADPPRLYRTLRRSMSFLRGDNTSQSTLRHAKSHDVAIELARSQYEQTLLNSPDPPQWTALPMSKVRDHKPFRKTFRTASTSKTSTTSSSVERAKVNEPYGKARAISSSIKNGIKRVLGYSRNPSEQGKVQASPSLSQNWSQSPLTVASDENDYPSDYGSFDIDHLHKPAGVGRPPTARRMQSSGSLATSRSRVTSWADSTAANTLATPKSGGQHRMSIISDRGSLGQADIPTVPPGAIREGRNNAVDSHRLFSALMKRIGGGNAQNPNEEIHLGYVKEHRAVHTQGSLHFHRSNQTIRQVPSDVSVNSPNSFTTANVGPVTPYVQPQDHEDANIRAITRPTEVYDRHGQVVKDARHRAESDSPSVYSRSTSGISPRSKAAADSSDSEAEPGVATIFASERTTYSSPSKSVQSPSVGVSAQPGIDWQNWMDSQIARIESATPDQYHYREDAQIQDDYEPEFSPSVPARRIRVESRGMSRAGDDRDGLSRKVSTNSNFSRPFSRSSSLRTVVKGREPSFNALSSSMPLSAADDIFRDPGGQERLLKPAHARQSDLGVSPMLSRSSNQPRRAESPTPKRYGNDPSPKMNSGKYGQNSTRWSPASQDARMLQRRSARFLRENRKATNENARLERITYERPCGQLSMSSKRMVEEFLNSRRRQMGADIPDDGITEPAFL</sequence>
<feature type="region of interest" description="Disordered" evidence="1">
    <location>
        <begin position="1"/>
        <end position="28"/>
    </location>
</feature>
<feature type="compositionally biased region" description="Polar residues" evidence="1">
    <location>
        <begin position="533"/>
        <end position="546"/>
    </location>
</feature>
<feature type="region of interest" description="Disordered" evidence="1">
    <location>
        <begin position="643"/>
        <end position="679"/>
    </location>
</feature>
<organism evidence="2 3">
    <name type="scientific">Aspergillus cavernicola</name>
    <dbReference type="NCBI Taxonomy" id="176166"/>
    <lineage>
        <taxon>Eukaryota</taxon>
        <taxon>Fungi</taxon>
        <taxon>Dikarya</taxon>
        <taxon>Ascomycota</taxon>
        <taxon>Pezizomycotina</taxon>
        <taxon>Eurotiomycetes</taxon>
        <taxon>Eurotiomycetidae</taxon>
        <taxon>Eurotiales</taxon>
        <taxon>Aspergillaceae</taxon>
        <taxon>Aspergillus</taxon>
        <taxon>Aspergillus subgen. Nidulantes</taxon>
    </lineage>
</organism>
<protein>
    <submittedName>
        <fullName evidence="2">Uncharacterized protein</fullName>
    </submittedName>
</protein>
<dbReference type="EMBL" id="JBFXLS010000030">
    <property type="protein sequence ID" value="KAL2826457.1"/>
    <property type="molecule type" value="Genomic_DNA"/>
</dbReference>
<evidence type="ECO:0000313" key="3">
    <source>
        <dbReference type="Proteomes" id="UP001610335"/>
    </source>
</evidence>
<feature type="compositionally biased region" description="Low complexity" evidence="1">
    <location>
        <begin position="663"/>
        <end position="677"/>
    </location>
</feature>
<feature type="region of interest" description="Disordered" evidence="1">
    <location>
        <begin position="717"/>
        <end position="777"/>
    </location>
</feature>
<feature type="region of interest" description="Disordered" evidence="1">
    <location>
        <begin position="243"/>
        <end position="265"/>
    </location>
</feature>
<feature type="region of interest" description="Disordered" evidence="1">
    <location>
        <begin position="41"/>
        <end position="107"/>
    </location>
</feature>
<reference evidence="2 3" key="1">
    <citation type="submission" date="2024-07" db="EMBL/GenBank/DDBJ databases">
        <title>Section-level genome sequencing and comparative genomics of Aspergillus sections Usti and Cavernicolus.</title>
        <authorList>
            <consortium name="Lawrence Berkeley National Laboratory"/>
            <person name="Nybo J.L."/>
            <person name="Vesth T.C."/>
            <person name="Theobald S."/>
            <person name="Frisvad J.C."/>
            <person name="Larsen T.O."/>
            <person name="Kjaerboelling I."/>
            <person name="Rothschild-Mancinelli K."/>
            <person name="Lyhne E.K."/>
            <person name="Kogle M.E."/>
            <person name="Barry K."/>
            <person name="Clum A."/>
            <person name="Na H."/>
            <person name="Ledsgaard L."/>
            <person name="Lin J."/>
            <person name="Lipzen A."/>
            <person name="Kuo A."/>
            <person name="Riley R."/>
            <person name="Mondo S."/>
            <person name="LaButti K."/>
            <person name="Haridas S."/>
            <person name="Pangalinan J."/>
            <person name="Salamov A.A."/>
            <person name="Simmons B.A."/>
            <person name="Magnuson J.K."/>
            <person name="Chen J."/>
            <person name="Drula E."/>
            <person name="Henrissat B."/>
            <person name="Wiebenga A."/>
            <person name="Lubbers R.J."/>
            <person name="Gomes A.C."/>
            <person name="Makela M.R."/>
            <person name="Stajich J."/>
            <person name="Grigoriev I.V."/>
            <person name="Mortensen U.H."/>
            <person name="De vries R.P."/>
            <person name="Baker S.E."/>
            <person name="Andersen M.R."/>
        </authorList>
    </citation>
    <scope>NUCLEOTIDE SEQUENCE [LARGE SCALE GENOMIC DNA]</scope>
    <source>
        <strain evidence="2 3">CBS 600.67</strain>
    </source>
</reference>
<feature type="compositionally biased region" description="Basic and acidic residues" evidence="1">
    <location>
        <begin position="643"/>
        <end position="659"/>
    </location>
</feature>
<name>A0ABR4IFR8_9EURO</name>